<dbReference type="EMBL" id="FOLH01000001">
    <property type="protein sequence ID" value="SFB88552.1"/>
    <property type="molecule type" value="Genomic_DNA"/>
</dbReference>
<protein>
    <recommendedName>
        <fullName evidence="4">DUF2066 domain-containing protein</fullName>
    </recommendedName>
</protein>
<evidence type="ECO:0008006" key="4">
    <source>
        <dbReference type="Google" id="ProtNLM"/>
    </source>
</evidence>
<evidence type="ECO:0000313" key="2">
    <source>
        <dbReference type="EMBL" id="SFB88552.1"/>
    </source>
</evidence>
<evidence type="ECO:0000313" key="3">
    <source>
        <dbReference type="Proteomes" id="UP000199058"/>
    </source>
</evidence>
<sequence length="415" mass="46644">MKLIKAAPSISFLFFLCLVASQPLYADRVDNLYSLQTLVPDTSDRTRAKTANQLLQRLLVRVSGTEAVLEKMPPDDFQKAREEGQDAEPYASYREHEHYELWRELSNAQRWVSQYSYQSTQELIENEAGEQVRAHQLELDFDPSAINNLLQRMQAPVWDASRPKTLFFIALQGRQGRYLVTPESNESLSELLVDLAEERGIPMLLPASEEQLPSSLLSDIWGGFSREILAASQTYQPDAVAIGRIYPSSGTWAVNWQLFTGLDRVASRTNAGTLGEALTTGVNFVAESLSERYASSPDQGAGVYHLAITNIRQIRHFAQLMDYLGGLSLTNSVELVRVQDDQLLLKVDLRGGMNQLRANLSLDGRLTEASFYSLQQSGDQNFGLQPQQLDQDLGTSSEEPSLFRQVDAWFEWQAN</sequence>
<keyword evidence="1" id="KW-0732">Signal</keyword>
<name>A0A1I1EPH0_9GAMM</name>
<dbReference type="Pfam" id="PF09839">
    <property type="entry name" value="DUF2066"/>
    <property type="match status" value="2"/>
</dbReference>
<dbReference type="Proteomes" id="UP000199058">
    <property type="component" value="Unassembled WGS sequence"/>
</dbReference>
<keyword evidence="3" id="KW-1185">Reference proteome</keyword>
<dbReference type="AlphaFoldDB" id="A0A1I1EPH0"/>
<reference evidence="2 3" key="1">
    <citation type="submission" date="2016-10" db="EMBL/GenBank/DDBJ databases">
        <authorList>
            <person name="de Groot N.N."/>
        </authorList>
    </citation>
    <scope>NUCLEOTIDE SEQUENCE [LARGE SCALE GENOMIC DNA]</scope>
    <source>
        <strain evidence="2 3">DSM 18438</strain>
    </source>
</reference>
<accession>A0A1I1EPH0</accession>
<organism evidence="2 3">
    <name type="scientific">Marinospirillum celere</name>
    <dbReference type="NCBI Taxonomy" id="1122252"/>
    <lineage>
        <taxon>Bacteria</taxon>
        <taxon>Pseudomonadati</taxon>
        <taxon>Pseudomonadota</taxon>
        <taxon>Gammaproteobacteria</taxon>
        <taxon>Oceanospirillales</taxon>
        <taxon>Oceanospirillaceae</taxon>
        <taxon>Marinospirillum</taxon>
    </lineage>
</organism>
<gene>
    <name evidence="2" type="ORF">SAMN05660443_0727</name>
</gene>
<dbReference type="InterPro" id="IPR018642">
    <property type="entry name" value="DUF2066"/>
</dbReference>
<feature type="chain" id="PRO_5011503806" description="DUF2066 domain-containing protein" evidence="1">
    <location>
        <begin position="27"/>
        <end position="415"/>
    </location>
</feature>
<dbReference type="STRING" id="1122252.SAMN05660443_0727"/>
<feature type="signal peptide" evidence="1">
    <location>
        <begin position="1"/>
        <end position="26"/>
    </location>
</feature>
<proteinExistence type="predicted"/>
<evidence type="ECO:0000256" key="1">
    <source>
        <dbReference type="SAM" id="SignalP"/>
    </source>
</evidence>